<organism evidence="3 4">
    <name type="scientific">Geovibrio thiophilus</name>
    <dbReference type="NCBI Taxonomy" id="139438"/>
    <lineage>
        <taxon>Bacteria</taxon>
        <taxon>Pseudomonadati</taxon>
        <taxon>Deferribacterota</taxon>
        <taxon>Deferribacteres</taxon>
        <taxon>Deferribacterales</taxon>
        <taxon>Geovibrionaceae</taxon>
        <taxon>Geovibrio</taxon>
    </lineage>
</organism>
<name>A0A410K172_9BACT</name>
<evidence type="ECO:0000313" key="4">
    <source>
        <dbReference type="Proteomes" id="UP000287502"/>
    </source>
</evidence>
<keyword evidence="4" id="KW-1185">Reference proteome</keyword>
<dbReference type="KEGG" id="gtl:EP073_12070"/>
<dbReference type="SUPFAM" id="SSF53213">
    <property type="entry name" value="LigB-like"/>
    <property type="match status" value="1"/>
</dbReference>
<evidence type="ECO:0000313" key="3">
    <source>
        <dbReference type="EMBL" id="QAR34113.1"/>
    </source>
</evidence>
<evidence type="ECO:0000256" key="1">
    <source>
        <dbReference type="ARBA" id="ARBA00006315"/>
    </source>
</evidence>
<accession>A0A410K172</accession>
<dbReference type="OrthoDB" id="9785549at2"/>
<proteinExistence type="inferred from homology"/>
<sequence>MFRKAAVRGLFYPASPEEAEGFISENMSGAPLCEALAVMLPHAGWIYSGRTAVNTASRVNIPDKVILMGPNHTGLGARISVYPEGSWETPFGDAAIDSETASKLTASHLCTADTAAHINEHSLEVIVPILKYLNPNVRITPVTMMGLSTETCRALGELLASVCDDKTLVVVSSDMNHFENASATERKDGAALQAVLALDEKALAVTVSGMNISMCGAVPAAAAISYCKLRGCTKAELTEHTHSGFVSGDYDRVVGYAGVIFHK</sequence>
<dbReference type="Proteomes" id="UP000287502">
    <property type="component" value="Chromosome"/>
</dbReference>
<dbReference type="HAMAP" id="MF_00055">
    <property type="entry name" value="MEMO1"/>
    <property type="match status" value="1"/>
</dbReference>
<dbReference type="PANTHER" id="PTHR11060:SF0">
    <property type="entry name" value="PROTEIN MEMO1"/>
    <property type="match status" value="1"/>
</dbReference>
<comment type="similarity">
    <text evidence="1 2">Belongs to the MEMO1 family.</text>
</comment>
<protein>
    <recommendedName>
        <fullName evidence="2">MEMO1 family protein EP073_12070</fullName>
    </recommendedName>
</protein>
<dbReference type="CDD" id="cd07361">
    <property type="entry name" value="MEMO_like"/>
    <property type="match status" value="1"/>
</dbReference>
<dbReference type="RefSeq" id="WP_128467418.1">
    <property type="nucleotide sequence ID" value="NZ_CP035108.1"/>
</dbReference>
<dbReference type="NCBIfam" id="TIGR04336">
    <property type="entry name" value="AmmeMemoSam_B"/>
    <property type="match status" value="1"/>
</dbReference>
<gene>
    <name evidence="3" type="primary">amrB</name>
    <name evidence="3" type="ORF">EP073_12070</name>
</gene>
<dbReference type="AlphaFoldDB" id="A0A410K172"/>
<dbReference type="InterPro" id="IPR002737">
    <property type="entry name" value="MEMO1_fam"/>
</dbReference>
<dbReference type="Pfam" id="PF01875">
    <property type="entry name" value="Memo"/>
    <property type="match status" value="1"/>
</dbReference>
<reference evidence="3 4" key="1">
    <citation type="submission" date="2019-01" db="EMBL/GenBank/DDBJ databases">
        <title>Geovibrio thiophilus DSM 11263, complete genome.</title>
        <authorList>
            <person name="Spring S."/>
            <person name="Bunk B."/>
            <person name="Sproer C."/>
        </authorList>
    </citation>
    <scope>NUCLEOTIDE SEQUENCE [LARGE SCALE GENOMIC DNA]</scope>
    <source>
        <strain evidence="3 4">DSM 11263</strain>
    </source>
</reference>
<evidence type="ECO:0000256" key="2">
    <source>
        <dbReference type="HAMAP-Rule" id="MF_00055"/>
    </source>
</evidence>
<dbReference type="EMBL" id="CP035108">
    <property type="protein sequence ID" value="QAR34113.1"/>
    <property type="molecule type" value="Genomic_DNA"/>
</dbReference>
<dbReference type="Gene3D" id="3.40.830.10">
    <property type="entry name" value="LigB-like"/>
    <property type="match status" value="1"/>
</dbReference>
<dbReference type="PANTHER" id="PTHR11060">
    <property type="entry name" value="PROTEIN MEMO1"/>
    <property type="match status" value="1"/>
</dbReference>